<evidence type="ECO:0000313" key="3">
    <source>
        <dbReference type="Proteomes" id="UP000539372"/>
    </source>
</evidence>
<dbReference type="EMBL" id="JABBNT010000002">
    <property type="protein sequence ID" value="NMM44333.1"/>
    <property type="molecule type" value="Genomic_DNA"/>
</dbReference>
<comment type="caution">
    <text evidence="2">The sequence shown here is derived from an EMBL/GenBank/DDBJ whole genome shotgun (WGS) entry which is preliminary data.</text>
</comment>
<keyword evidence="1" id="KW-0812">Transmembrane</keyword>
<dbReference type="InterPro" id="IPR045936">
    <property type="entry name" value="DUF6356"/>
</dbReference>
<sequence>MASNLFTRHPASVGESYGEHFGTALSFAGPLLVAGLCCLVHAILPFAFERTGSKMVTRLYDRMVAHRVKPGNEARMVAQPAE</sequence>
<dbReference type="RefSeq" id="WP_169624623.1">
    <property type="nucleotide sequence ID" value="NZ_JABBNT010000002.1"/>
</dbReference>
<evidence type="ECO:0008006" key="4">
    <source>
        <dbReference type="Google" id="ProtNLM"/>
    </source>
</evidence>
<organism evidence="2 3">
    <name type="scientific">Pacificispira spongiicola</name>
    <dbReference type="NCBI Taxonomy" id="2729598"/>
    <lineage>
        <taxon>Bacteria</taxon>
        <taxon>Pseudomonadati</taxon>
        <taxon>Pseudomonadota</taxon>
        <taxon>Alphaproteobacteria</taxon>
        <taxon>Rhodospirillales</taxon>
        <taxon>Rhodospirillaceae</taxon>
        <taxon>Pacificispira</taxon>
    </lineage>
</organism>
<dbReference type="Pfam" id="PF19883">
    <property type="entry name" value="DUF6356"/>
    <property type="match status" value="1"/>
</dbReference>
<evidence type="ECO:0000313" key="2">
    <source>
        <dbReference type="EMBL" id="NMM44333.1"/>
    </source>
</evidence>
<keyword evidence="3" id="KW-1185">Reference proteome</keyword>
<name>A0A7Y0HF91_9PROT</name>
<dbReference type="Proteomes" id="UP000539372">
    <property type="component" value="Unassembled WGS sequence"/>
</dbReference>
<accession>A0A7Y0HF91</accession>
<proteinExistence type="predicted"/>
<protein>
    <recommendedName>
        <fullName evidence="4">Capsule biosynthesis protein</fullName>
    </recommendedName>
</protein>
<evidence type="ECO:0000256" key="1">
    <source>
        <dbReference type="SAM" id="Phobius"/>
    </source>
</evidence>
<keyword evidence="1" id="KW-0472">Membrane</keyword>
<dbReference type="AlphaFoldDB" id="A0A7Y0HF91"/>
<feature type="transmembrane region" description="Helical" evidence="1">
    <location>
        <begin position="27"/>
        <end position="48"/>
    </location>
</feature>
<reference evidence="2 3" key="1">
    <citation type="submission" date="2020-04" db="EMBL/GenBank/DDBJ databases">
        <title>Rhodospirillaceae bacterium KN72 isolated from deep sea.</title>
        <authorList>
            <person name="Zhang D.-C."/>
        </authorList>
    </citation>
    <scope>NUCLEOTIDE SEQUENCE [LARGE SCALE GENOMIC DNA]</scope>
    <source>
        <strain evidence="2 3">KN72</strain>
    </source>
</reference>
<gene>
    <name evidence="2" type="ORF">HH303_07575</name>
</gene>
<keyword evidence="1" id="KW-1133">Transmembrane helix</keyword>